<evidence type="ECO:0000259" key="2">
    <source>
        <dbReference type="PROSITE" id="PS51881"/>
    </source>
</evidence>
<sequence length="61" mass="7047">FVITGGYIEELSRRVVLSDGDSFRWFQRALRDKGVIKALKDAGVKDGDTVRIMDVEFEYYD</sequence>
<dbReference type="Proteomes" id="UP000824094">
    <property type="component" value="Unassembled WGS sequence"/>
</dbReference>
<proteinExistence type="predicted"/>
<organism evidence="3 4">
    <name type="scientific">Candidatus Stercoripulliclostridium merdigallinarum</name>
    <dbReference type="NCBI Taxonomy" id="2840951"/>
    <lineage>
        <taxon>Bacteria</taxon>
        <taxon>Bacillati</taxon>
        <taxon>Bacillota</taxon>
        <taxon>Clostridia</taxon>
        <taxon>Eubacteriales</taxon>
        <taxon>Candidatus Stercoripulliclostridium</taxon>
    </lineage>
</organism>
<keyword evidence="1" id="KW-0547">Nucleotide-binding</keyword>
<dbReference type="AlphaFoldDB" id="A0A9D1MH93"/>
<protein>
    <submittedName>
        <fullName evidence="3">Obg family GTPase CgtA</fullName>
    </submittedName>
</protein>
<evidence type="ECO:0000256" key="1">
    <source>
        <dbReference type="ARBA" id="ARBA00023134"/>
    </source>
</evidence>
<evidence type="ECO:0000313" key="4">
    <source>
        <dbReference type="Proteomes" id="UP000824094"/>
    </source>
</evidence>
<dbReference type="SUPFAM" id="SSF102741">
    <property type="entry name" value="Obg GTP-binding protein C-terminal domain"/>
    <property type="match status" value="1"/>
</dbReference>
<reference evidence="3" key="2">
    <citation type="journal article" date="2021" name="PeerJ">
        <title>Extensive microbial diversity within the chicken gut microbiome revealed by metagenomics and culture.</title>
        <authorList>
            <person name="Gilroy R."/>
            <person name="Ravi A."/>
            <person name="Getino M."/>
            <person name="Pursley I."/>
            <person name="Horton D.L."/>
            <person name="Alikhan N.F."/>
            <person name="Baker D."/>
            <person name="Gharbi K."/>
            <person name="Hall N."/>
            <person name="Watson M."/>
            <person name="Adriaenssens E.M."/>
            <person name="Foster-Nyarko E."/>
            <person name="Jarju S."/>
            <person name="Secka A."/>
            <person name="Antonio M."/>
            <person name="Oren A."/>
            <person name="Chaudhuri R.R."/>
            <person name="La Ragione R."/>
            <person name="Hildebrand F."/>
            <person name="Pallen M.J."/>
        </authorList>
    </citation>
    <scope>NUCLEOTIDE SEQUENCE</scope>
    <source>
        <strain evidence="3">18911</strain>
    </source>
</reference>
<feature type="domain" description="OCT" evidence="2">
    <location>
        <begin position="1"/>
        <end position="61"/>
    </location>
</feature>
<feature type="non-terminal residue" evidence="3">
    <location>
        <position position="1"/>
    </location>
</feature>
<dbReference type="NCBIfam" id="TIGR03595">
    <property type="entry name" value="Obg_CgtA_exten"/>
    <property type="match status" value="1"/>
</dbReference>
<keyword evidence="1" id="KW-0342">GTP-binding</keyword>
<dbReference type="EMBL" id="DVNF01000076">
    <property type="protein sequence ID" value="HIU60236.1"/>
    <property type="molecule type" value="Genomic_DNA"/>
</dbReference>
<dbReference type="InterPro" id="IPR015349">
    <property type="entry name" value="OCT_dom"/>
</dbReference>
<name>A0A9D1MH93_9FIRM</name>
<dbReference type="Pfam" id="PF09269">
    <property type="entry name" value="DUF1967"/>
    <property type="match status" value="1"/>
</dbReference>
<comment type="caution">
    <text evidence="3">The sequence shown here is derived from an EMBL/GenBank/DDBJ whole genome shotgun (WGS) entry which is preliminary data.</text>
</comment>
<evidence type="ECO:0000313" key="3">
    <source>
        <dbReference type="EMBL" id="HIU60236.1"/>
    </source>
</evidence>
<accession>A0A9D1MH93</accession>
<dbReference type="GO" id="GO:0005525">
    <property type="term" value="F:GTP binding"/>
    <property type="evidence" value="ECO:0007669"/>
    <property type="project" value="UniProtKB-KW"/>
</dbReference>
<dbReference type="PROSITE" id="PS51881">
    <property type="entry name" value="OCT"/>
    <property type="match status" value="1"/>
</dbReference>
<dbReference type="InterPro" id="IPR036346">
    <property type="entry name" value="GTP-bd_prot_GTP1/OBG_C_sf"/>
</dbReference>
<dbReference type="Gene3D" id="3.30.300.350">
    <property type="entry name" value="GTP-binding protein OBG, C-terminal domain"/>
    <property type="match status" value="1"/>
</dbReference>
<reference evidence="3" key="1">
    <citation type="submission" date="2020-10" db="EMBL/GenBank/DDBJ databases">
        <authorList>
            <person name="Gilroy R."/>
        </authorList>
    </citation>
    <scope>NUCLEOTIDE SEQUENCE</scope>
    <source>
        <strain evidence="3">18911</strain>
    </source>
</reference>
<gene>
    <name evidence="3" type="primary">cgtA</name>
    <name evidence="3" type="ORF">IAB05_02455</name>
</gene>